<dbReference type="OrthoDB" id="2676448at2759"/>
<accession>M5GD10</accession>
<keyword evidence="2" id="KW-1185">Reference proteome</keyword>
<gene>
    <name evidence="1" type="ORF">DACRYDRAFT_51707</name>
</gene>
<name>M5GD10_DACPD</name>
<evidence type="ECO:0000313" key="2">
    <source>
        <dbReference type="Proteomes" id="UP000030653"/>
    </source>
</evidence>
<dbReference type="HOGENOM" id="CLU_2372758_0_0_1"/>
<dbReference type="EMBL" id="JH795862">
    <property type="protein sequence ID" value="EJU02083.1"/>
    <property type="molecule type" value="Genomic_DNA"/>
</dbReference>
<sequence>MATKFEETLNMDQWTPDHLSWVHYTQAAQSWEFQHALDHLKSLVIQRLFKMEQMNAHGMNYKMRTSIAKALQSGSTAIQTALANYNHLAATITPA</sequence>
<dbReference type="RefSeq" id="XP_040628980.1">
    <property type="nucleotide sequence ID" value="XM_040775053.1"/>
</dbReference>
<reference evidence="1 2" key="1">
    <citation type="journal article" date="2012" name="Science">
        <title>The Paleozoic origin of enzymatic lignin decomposition reconstructed from 31 fungal genomes.</title>
        <authorList>
            <person name="Floudas D."/>
            <person name="Binder M."/>
            <person name="Riley R."/>
            <person name="Barry K."/>
            <person name="Blanchette R.A."/>
            <person name="Henrissat B."/>
            <person name="Martinez A.T."/>
            <person name="Otillar R."/>
            <person name="Spatafora J.W."/>
            <person name="Yadav J.S."/>
            <person name="Aerts A."/>
            <person name="Benoit I."/>
            <person name="Boyd A."/>
            <person name="Carlson A."/>
            <person name="Copeland A."/>
            <person name="Coutinho P.M."/>
            <person name="de Vries R.P."/>
            <person name="Ferreira P."/>
            <person name="Findley K."/>
            <person name="Foster B."/>
            <person name="Gaskell J."/>
            <person name="Glotzer D."/>
            <person name="Gorecki P."/>
            <person name="Heitman J."/>
            <person name="Hesse C."/>
            <person name="Hori C."/>
            <person name="Igarashi K."/>
            <person name="Jurgens J.A."/>
            <person name="Kallen N."/>
            <person name="Kersten P."/>
            <person name="Kohler A."/>
            <person name="Kuees U."/>
            <person name="Kumar T.K.A."/>
            <person name="Kuo A."/>
            <person name="LaButti K."/>
            <person name="Larrondo L.F."/>
            <person name="Lindquist E."/>
            <person name="Ling A."/>
            <person name="Lombard V."/>
            <person name="Lucas S."/>
            <person name="Lundell T."/>
            <person name="Martin R."/>
            <person name="McLaughlin D.J."/>
            <person name="Morgenstern I."/>
            <person name="Morin E."/>
            <person name="Murat C."/>
            <person name="Nagy L.G."/>
            <person name="Nolan M."/>
            <person name="Ohm R.A."/>
            <person name="Patyshakuliyeva A."/>
            <person name="Rokas A."/>
            <person name="Ruiz-Duenas F.J."/>
            <person name="Sabat G."/>
            <person name="Salamov A."/>
            <person name="Samejima M."/>
            <person name="Schmutz J."/>
            <person name="Slot J.C."/>
            <person name="St John F."/>
            <person name="Stenlid J."/>
            <person name="Sun H."/>
            <person name="Sun S."/>
            <person name="Syed K."/>
            <person name="Tsang A."/>
            <person name="Wiebenga A."/>
            <person name="Young D."/>
            <person name="Pisabarro A."/>
            <person name="Eastwood D.C."/>
            <person name="Martin F."/>
            <person name="Cullen D."/>
            <person name="Grigoriev I.V."/>
            <person name="Hibbett D.S."/>
        </authorList>
    </citation>
    <scope>NUCLEOTIDE SEQUENCE [LARGE SCALE GENOMIC DNA]</scope>
    <source>
        <strain evidence="1 2">DJM-731 SS1</strain>
    </source>
</reference>
<dbReference type="GeneID" id="63690115"/>
<protein>
    <submittedName>
        <fullName evidence="1">Uncharacterized protein</fullName>
    </submittedName>
</protein>
<evidence type="ECO:0000313" key="1">
    <source>
        <dbReference type="EMBL" id="EJU02083.1"/>
    </source>
</evidence>
<organism evidence="1 2">
    <name type="scientific">Dacryopinax primogenitus (strain DJM 731)</name>
    <name type="common">Brown rot fungus</name>
    <dbReference type="NCBI Taxonomy" id="1858805"/>
    <lineage>
        <taxon>Eukaryota</taxon>
        <taxon>Fungi</taxon>
        <taxon>Dikarya</taxon>
        <taxon>Basidiomycota</taxon>
        <taxon>Agaricomycotina</taxon>
        <taxon>Dacrymycetes</taxon>
        <taxon>Dacrymycetales</taxon>
        <taxon>Dacrymycetaceae</taxon>
        <taxon>Dacryopinax</taxon>
    </lineage>
</organism>
<dbReference type="Proteomes" id="UP000030653">
    <property type="component" value="Unassembled WGS sequence"/>
</dbReference>
<proteinExistence type="predicted"/>
<dbReference type="AlphaFoldDB" id="M5GD10"/>